<keyword evidence="11" id="KW-0413">Isomerase</keyword>
<dbReference type="GO" id="GO:0004300">
    <property type="term" value="F:enoyl-CoA hydratase activity"/>
    <property type="evidence" value="ECO:0007669"/>
    <property type="project" value="UniProtKB-EC"/>
</dbReference>
<dbReference type="UniPathway" id="UPA00659"/>
<dbReference type="InterPro" id="IPR008927">
    <property type="entry name" value="6-PGluconate_DH-like_C_sf"/>
</dbReference>
<dbReference type="SUPFAM" id="SSF48179">
    <property type="entry name" value="6-phosphogluconate dehydrogenase C-terminal domain-like"/>
    <property type="match status" value="2"/>
</dbReference>
<keyword evidence="6" id="KW-0276">Fatty acid metabolism</keyword>
<dbReference type="SUPFAM" id="SSF51735">
    <property type="entry name" value="NAD(P)-binding Rossmann-fold domains"/>
    <property type="match status" value="1"/>
</dbReference>
<feature type="domain" description="3-hydroxyacyl-CoA dehydrogenase C-terminal" evidence="15">
    <location>
        <begin position="491"/>
        <end position="584"/>
    </location>
</feature>
<keyword evidence="12" id="KW-0456">Lyase</keyword>
<dbReference type="AlphaFoldDB" id="A0A2V2BH09"/>
<evidence type="ECO:0000256" key="2">
    <source>
        <dbReference type="ARBA" id="ARBA00007005"/>
    </source>
</evidence>
<proteinExistence type="inferred from homology"/>
<dbReference type="InterPro" id="IPR012802">
    <property type="entry name" value="FadJ"/>
</dbReference>
<evidence type="ECO:0000256" key="4">
    <source>
        <dbReference type="ARBA" id="ARBA00012076"/>
    </source>
</evidence>
<sequence>MEQSAFTLQMRDDHVGVITIDVPDEKMNTLKAEFAAQIAAIIAQARKNPQLLGLVLISGKPDNFVAGADISMIDRCRNAHEAEALARQGQEVMAAIAALPFPVVAAIHGACLGGGLELALACNTRICSLDDKTRIGLPEVQLGLLPGSGGTQRLPRLIGVQKALPLILTGKNLRAKQAKKLGIVDDAVPQAILLDTAIAQVKKGKFRRAPLPLRDRLLQGPVARQALFALVRRETDRKTQGNYPAAQRIIEVVRIGLEQNSQAGYAAEARAFGELAMTPESAALRSLFFASTALKKENGTRAEPRLIQRIGVLGGGLMGGGIASVSAMNAGLPVRIKDISLQGINHALQTSWALLGKKVKRRQLSPAQRQQQMARISGGTDYQGFAHRDMVIEAVFEDLALKRQMVADVEAHCQPDTIFASNTSSIPIAEIAATAQRPQNIIGLHYFSPVEKMPLVEVIPHATTSPETLASTVTLARKQGKTPIVVADKPGFYVNRILTPYINEAMRCVVEGEPIDHIDRALVKFGFPVGPVQLLDEVGIDVGSKISPGLQQAYGERFAAPSALDAVIQDGRKGRKNGKGFYLYGSSRFARKKVDPAVYSLLKRKPVKTQSGAQIAERCVLMMLNEAVRCLDEQVIRSPRDGDIGAVFGIGFPPFLGGPFHYIDRLGAAEIASRLTRLEQQYGDRFAPCDALLRAAEQQTKFYTSS</sequence>
<feature type="domain" description="3-hydroxyacyl-CoA dehydrogenase NAD binding" evidence="16">
    <location>
        <begin position="310"/>
        <end position="488"/>
    </location>
</feature>
<evidence type="ECO:0000259" key="16">
    <source>
        <dbReference type="Pfam" id="PF02737"/>
    </source>
</evidence>
<dbReference type="InterPro" id="IPR006176">
    <property type="entry name" value="3-OHacyl-CoA_DH_NAD-bd"/>
</dbReference>
<evidence type="ECO:0000256" key="3">
    <source>
        <dbReference type="ARBA" id="ARBA00008750"/>
    </source>
</evidence>
<reference evidence="17 18" key="1">
    <citation type="submission" date="2018-05" db="EMBL/GenBank/DDBJ databases">
        <title>Genomic Encyclopedia of Type Strains, Phase IV (KMG-V): Genome sequencing to study the core and pangenomes of soil and plant-associated prokaryotes.</title>
        <authorList>
            <person name="Whitman W."/>
        </authorList>
    </citation>
    <scope>NUCLEOTIDE SEQUENCE [LARGE SCALE GENOMIC DNA]</scope>
    <source>
        <strain evidence="17 18">PNA 200-10</strain>
    </source>
</reference>
<dbReference type="GO" id="GO:0006635">
    <property type="term" value="P:fatty acid beta-oxidation"/>
    <property type="evidence" value="ECO:0007669"/>
    <property type="project" value="UniProtKB-UniPathway"/>
</dbReference>
<evidence type="ECO:0000256" key="7">
    <source>
        <dbReference type="ARBA" id="ARBA00022963"/>
    </source>
</evidence>
<comment type="similarity">
    <text evidence="2">In the central section; belongs to the 3-hydroxyacyl-CoA dehydrogenase family.</text>
</comment>
<dbReference type="InterPro" id="IPR036291">
    <property type="entry name" value="NAD(P)-bd_dom_sf"/>
</dbReference>
<evidence type="ECO:0000256" key="14">
    <source>
        <dbReference type="ARBA" id="ARBA00049556"/>
    </source>
</evidence>
<evidence type="ECO:0000313" key="17">
    <source>
        <dbReference type="EMBL" id="PWK97005.1"/>
    </source>
</evidence>
<keyword evidence="7" id="KW-0442">Lipid degradation</keyword>
<dbReference type="InterPro" id="IPR006108">
    <property type="entry name" value="3HC_DH_C"/>
</dbReference>
<dbReference type="Proteomes" id="UP000245981">
    <property type="component" value="Unassembled WGS sequence"/>
</dbReference>
<evidence type="ECO:0000256" key="6">
    <source>
        <dbReference type="ARBA" id="ARBA00022832"/>
    </source>
</evidence>
<dbReference type="EC" id="4.2.1.17" evidence="4"/>
<keyword evidence="8" id="KW-0560">Oxidoreductase</keyword>
<keyword evidence="10" id="KW-0443">Lipid metabolism</keyword>
<dbReference type="Pfam" id="PF00725">
    <property type="entry name" value="3HCDH"/>
    <property type="match status" value="1"/>
</dbReference>
<dbReference type="Pfam" id="PF02737">
    <property type="entry name" value="3HCDH_N"/>
    <property type="match status" value="1"/>
</dbReference>
<keyword evidence="5" id="KW-0963">Cytoplasm</keyword>
<dbReference type="SUPFAM" id="SSF52096">
    <property type="entry name" value="ClpP/crotonase"/>
    <property type="match status" value="1"/>
</dbReference>
<evidence type="ECO:0000256" key="13">
    <source>
        <dbReference type="ARBA" id="ARBA00023268"/>
    </source>
</evidence>
<dbReference type="InterPro" id="IPR050136">
    <property type="entry name" value="FA_oxidation_alpha_subunit"/>
</dbReference>
<evidence type="ECO:0000313" key="18">
    <source>
        <dbReference type="Proteomes" id="UP000245981"/>
    </source>
</evidence>
<dbReference type="GO" id="GO:0016509">
    <property type="term" value="F:long-chain (3S)-3-hydroxyacyl-CoA dehydrogenase (NAD+) activity"/>
    <property type="evidence" value="ECO:0007669"/>
    <property type="project" value="TreeGrafter"/>
</dbReference>
<dbReference type="PANTHER" id="PTHR43612:SF3">
    <property type="entry name" value="TRIFUNCTIONAL ENZYME SUBUNIT ALPHA, MITOCHONDRIAL"/>
    <property type="match status" value="1"/>
</dbReference>
<dbReference type="Gene3D" id="3.90.226.10">
    <property type="entry name" value="2-enoyl-CoA Hydratase, Chain A, domain 1"/>
    <property type="match status" value="1"/>
</dbReference>
<evidence type="ECO:0000256" key="8">
    <source>
        <dbReference type="ARBA" id="ARBA00023002"/>
    </source>
</evidence>
<dbReference type="EMBL" id="QGHF01000005">
    <property type="protein sequence ID" value="PWK97005.1"/>
    <property type="molecule type" value="Genomic_DNA"/>
</dbReference>
<dbReference type="Gene3D" id="3.40.50.720">
    <property type="entry name" value="NAD(P)-binding Rossmann-like Domain"/>
    <property type="match status" value="1"/>
</dbReference>
<dbReference type="InterPro" id="IPR006180">
    <property type="entry name" value="3-OHacyl-CoA_DH_CS"/>
</dbReference>
<comment type="pathway">
    <text evidence="1">Lipid metabolism; fatty acid beta-oxidation.</text>
</comment>
<accession>A0A2V2BH09</accession>
<organism evidence="17 18">
    <name type="scientific">Pantoea allii</name>
    <dbReference type="NCBI Taxonomy" id="574096"/>
    <lineage>
        <taxon>Bacteria</taxon>
        <taxon>Pseudomonadati</taxon>
        <taxon>Pseudomonadota</taxon>
        <taxon>Gammaproteobacteria</taxon>
        <taxon>Enterobacterales</taxon>
        <taxon>Erwiniaceae</taxon>
        <taxon>Pantoea</taxon>
    </lineage>
</organism>
<dbReference type="GO" id="GO:0008692">
    <property type="term" value="F:3-hydroxybutyryl-CoA epimerase activity"/>
    <property type="evidence" value="ECO:0007669"/>
    <property type="project" value="InterPro"/>
</dbReference>
<keyword evidence="13" id="KW-0511">Multifunctional enzyme</keyword>
<name>A0A2V2BH09_9GAMM</name>
<dbReference type="CDD" id="cd06558">
    <property type="entry name" value="crotonase-like"/>
    <property type="match status" value="1"/>
</dbReference>
<dbReference type="FunFam" id="3.90.226.10:FF:000011">
    <property type="entry name" value="Fatty acid oxidation complex subunit alpha"/>
    <property type="match status" value="1"/>
</dbReference>
<dbReference type="InterPro" id="IPR029045">
    <property type="entry name" value="ClpP/crotonase-like_dom_sf"/>
</dbReference>
<dbReference type="RefSeq" id="WP_109717436.1">
    <property type="nucleotide sequence ID" value="NZ_QGHF01000005.1"/>
</dbReference>
<comment type="caution">
    <text evidence="17">The sequence shown here is derived from an EMBL/GenBank/DDBJ whole genome shotgun (WGS) entry which is preliminary data.</text>
</comment>
<gene>
    <name evidence="17" type="ORF">C7431_105337</name>
</gene>
<protein>
    <recommendedName>
        <fullName evidence="4">enoyl-CoA hydratase</fullName>
        <ecNumber evidence="4">4.2.1.17</ecNumber>
    </recommendedName>
</protein>
<dbReference type="STRING" id="574096.HA38_04490"/>
<dbReference type="NCBIfam" id="TIGR02440">
    <property type="entry name" value="FadJ"/>
    <property type="match status" value="1"/>
</dbReference>
<dbReference type="PANTHER" id="PTHR43612">
    <property type="entry name" value="TRIFUNCTIONAL ENZYME SUBUNIT ALPHA"/>
    <property type="match status" value="1"/>
</dbReference>
<evidence type="ECO:0000256" key="9">
    <source>
        <dbReference type="ARBA" id="ARBA00023027"/>
    </source>
</evidence>
<evidence type="ECO:0000256" key="5">
    <source>
        <dbReference type="ARBA" id="ARBA00022490"/>
    </source>
</evidence>
<keyword evidence="9" id="KW-0520">NAD</keyword>
<evidence type="ECO:0000256" key="11">
    <source>
        <dbReference type="ARBA" id="ARBA00023235"/>
    </source>
</evidence>
<comment type="catalytic activity">
    <reaction evidence="14">
        <text>a (3S)-3-hydroxyacyl-CoA + NAD(+) = a 3-oxoacyl-CoA + NADH + H(+)</text>
        <dbReference type="Rhea" id="RHEA:22432"/>
        <dbReference type="ChEBI" id="CHEBI:15378"/>
        <dbReference type="ChEBI" id="CHEBI:57318"/>
        <dbReference type="ChEBI" id="CHEBI:57540"/>
        <dbReference type="ChEBI" id="CHEBI:57945"/>
        <dbReference type="ChEBI" id="CHEBI:90726"/>
        <dbReference type="EC" id="1.1.1.35"/>
    </reaction>
</comment>
<comment type="similarity">
    <text evidence="3">In the N-terminal section; belongs to the enoyl-CoA hydratase/isomerase family.</text>
</comment>
<dbReference type="OrthoDB" id="5389341at2"/>
<dbReference type="NCBIfam" id="NF008363">
    <property type="entry name" value="PRK11154.1"/>
    <property type="match status" value="1"/>
</dbReference>
<dbReference type="GO" id="GO:0070403">
    <property type="term" value="F:NAD+ binding"/>
    <property type="evidence" value="ECO:0007669"/>
    <property type="project" value="InterPro"/>
</dbReference>
<dbReference type="Gene3D" id="1.10.1040.50">
    <property type="match status" value="1"/>
</dbReference>
<evidence type="ECO:0000256" key="10">
    <source>
        <dbReference type="ARBA" id="ARBA00023098"/>
    </source>
</evidence>
<dbReference type="Pfam" id="PF00378">
    <property type="entry name" value="ECH_1"/>
    <property type="match status" value="1"/>
</dbReference>
<dbReference type="FunFam" id="3.40.50.720:FF:000009">
    <property type="entry name" value="Fatty oxidation complex, alpha subunit"/>
    <property type="match status" value="1"/>
</dbReference>
<dbReference type="PROSITE" id="PS00067">
    <property type="entry name" value="3HCDH"/>
    <property type="match status" value="1"/>
</dbReference>
<dbReference type="InterPro" id="IPR001753">
    <property type="entry name" value="Enoyl-CoA_hydra/iso"/>
</dbReference>
<evidence type="ECO:0000256" key="1">
    <source>
        <dbReference type="ARBA" id="ARBA00005005"/>
    </source>
</evidence>
<evidence type="ECO:0000256" key="12">
    <source>
        <dbReference type="ARBA" id="ARBA00023239"/>
    </source>
</evidence>
<evidence type="ECO:0000259" key="15">
    <source>
        <dbReference type="Pfam" id="PF00725"/>
    </source>
</evidence>